<organism evidence="1 2">
    <name type="scientific">Paludisphaera mucosa</name>
    <dbReference type="NCBI Taxonomy" id="3030827"/>
    <lineage>
        <taxon>Bacteria</taxon>
        <taxon>Pseudomonadati</taxon>
        <taxon>Planctomycetota</taxon>
        <taxon>Planctomycetia</taxon>
        <taxon>Isosphaerales</taxon>
        <taxon>Isosphaeraceae</taxon>
        <taxon>Paludisphaera</taxon>
    </lineage>
</organism>
<proteinExistence type="predicted"/>
<gene>
    <name evidence="1" type="ORF">PZE19_14320</name>
</gene>
<dbReference type="InterPro" id="IPR036188">
    <property type="entry name" value="FAD/NAD-bd_sf"/>
</dbReference>
<sequence length="490" mass="52434">MYDAVIVGGGIGGLATAARLQRRGLSTIVLEAHGQPGGCAGYYRRRGFSFDVGATTLVDFGPGGVGGELLEEIGAPPLARDELQGYVAWMPDRVVTLDRDPAAWAAERARAFGETPAHRRFWALLDHLAAVFWQASRRGVKLPIRGPSDALRAVRSLGLANVGLARYLNWTLADALRREGLQDDRPLVALLGMLVENAVHSTVEDAPLVNAALGVTIWGAGQSRVRGGMRGFWNGLVSRYRELGGELRVGRAVERVEGREGAFRVVTRRETFDAARVVLAVPVASASRIGPPALAEALAPYRRRDDPAMGGAIVVFLGVPESEVAGQVFQHHLVLEDYDRPLGDGNNMFISASPAGDLDTAPEGCRAVVMSTHCELSPWEGLKPEDYEARKRAAGDRLVGLARRAYPDLGRNALVYEVATPRTYERYTRRPRGAVGGAHLTLANANQNAVPHDVGVAGIWLAGDGVWPGLGTVASCVGSRIVADAVARRA</sequence>
<dbReference type="Gene3D" id="3.50.50.60">
    <property type="entry name" value="FAD/NAD(P)-binding domain"/>
    <property type="match status" value="2"/>
</dbReference>
<name>A0ABT6FBJ0_9BACT</name>
<dbReference type="EMBL" id="JARRAG010000002">
    <property type="protein sequence ID" value="MDG3004959.1"/>
    <property type="molecule type" value="Genomic_DNA"/>
</dbReference>
<dbReference type="InterPro" id="IPR045892">
    <property type="entry name" value="CrtISO-like"/>
</dbReference>
<comment type="caution">
    <text evidence="1">The sequence shown here is derived from an EMBL/GenBank/DDBJ whole genome shotgun (WGS) entry which is preliminary data.</text>
</comment>
<keyword evidence="2" id="KW-1185">Reference proteome</keyword>
<dbReference type="SUPFAM" id="SSF51905">
    <property type="entry name" value="FAD/NAD(P)-binding domain"/>
    <property type="match status" value="1"/>
</dbReference>
<reference evidence="1 2" key="1">
    <citation type="submission" date="2023-03" db="EMBL/GenBank/DDBJ databases">
        <title>Paludisphaera mucosa sp. nov. a novel planctomycete from northern fen.</title>
        <authorList>
            <person name="Ivanova A."/>
        </authorList>
    </citation>
    <scope>NUCLEOTIDE SEQUENCE [LARGE SCALE GENOMIC DNA]</scope>
    <source>
        <strain evidence="1 2">Pla2</strain>
    </source>
</reference>
<dbReference type="PANTHER" id="PTHR46313">
    <property type="match status" value="1"/>
</dbReference>
<dbReference type="Pfam" id="PF13450">
    <property type="entry name" value="NAD_binding_8"/>
    <property type="match status" value="1"/>
</dbReference>
<evidence type="ECO:0000313" key="1">
    <source>
        <dbReference type="EMBL" id="MDG3004959.1"/>
    </source>
</evidence>
<evidence type="ECO:0000313" key="2">
    <source>
        <dbReference type="Proteomes" id="UP001216907"/>
    </source>
</evidence>
<dbReference type="Proteomes" id="UP001216907">
    <property type="component" value="Unassembled WGS sequence"/>
</dbReference>
<dbReference type="RefSeq" id="WP_277861309.1">
    <property type="nucleotide sequence ID" value="NZ_JARRAG010000002.1"/>
</dbReference>
<accession>A0ABT6FBJ0</accession>
<protein>
    <submittedName>
        <fullName evidence="1">NAD(P)/FAD-dependent oxidoreductase</fullName>
    </submittedName>
</protein>
<dbReference type="PANTHER" id="PTHR46313:SF3">
    <property type="entry name" value="PROLYCOPENE ISOMERASE, CHLOROPLASTIC"/>
    <property type="match status" value="1"/>
</dbReference>